<name>A9X5L1_ORNAN</name>
<dbReference type="AlphaFoldDB" id="A9X5L1"/>
<dbReference type="EMBL" id="DQ507235">
    <property type="protein sequence ID" value="ABF58772.1"/>
    <property type="molecule type" value="mRNA"/>
</dbReference>
<organism evidence="2">
    <name type="scientific">Ornithorhynchus anatinus</name>
    <name type="common">Duckbill platypus</name>
    <dbReference type="NCBI Taxonomy" id="9258"/>
    <lineage>
        <taxon>Eukaryota</taxon>
        <taxon>Metazoa</taxon>
        <taxon>Chordata</taxon>
        <taxon>Craniata</taxon>
        <taxon>Vertebrata</taxon>
        <taxon>Euteleostomi</taxon>
        <taxon>Mammalia</taxon>
        <taxon>Monotremata</taxon>
        <taxon>Ornithorhynchidae</taxon>
        <taxon>Ornithorhynchus</taxon>
    </lineage>
</organism>
<feature type="region of interest" description="Disordered" evidence="1">
    <location>
        <begin position="24"/>
        <end position="58"/>
    </location>
</feature>
<protein>
    <submittedName>
        <fullName evidence="2">Nuclear matrix protein 4</fullName>
    </submittedName>
</protein>
<evidence type="ECO:0000313" key="2">
    <source>
        <dbReference type="EMBL" id="ABF58772.1"/>
    </source>
</evidence>
<sequence length="66" mass="6810">SALPPGSQALQVVPDLSKKVAEEEAAAGVGAAGHERSLRAGPGRRGRPPEGRQDLQVPDVLADLLF</sequence>
<accession>A9X5L1</accession>
<reference evidence="2" key="1">
    <citation type="submission" date="2006-04" db="EMBL/GenBank/DDBJ databases">
        <title>Exonization of MIR elements.</title>
        <authorList>
            <person name="Krull M."/>
            <person name="Petrusma M."/>
            <person name="Makalowski W."/>
            <person name="Brosius J."/>
            <person name="Schmitz J."/>
        </authorList>
    </citation>
    <scope>NUCLEOTIDE SEQUENCE</scope>
</reference>
<feature type="non-terminal residue" evidence="2">
    <location>
        <position position="66"/>
    </location>
</feature>
<evidence type="ECO:0000256" key="1">
    <source>
        <dbReference type="SAM" id="MobiDB-lite"/>
    </source>
</evidence>
<proteinExistence type="evidence at transcript level"/>
<feature type="non-terminal residue" evidence="2">
    <location>
        <position position="1"/>
    </location>
</feature>